<protein>
    <recommendedName>
        <fullName evidence="5">Coiled-coil domain-containing protein</fullName>
    </recommendedName>
</protein>
<feature type="region of interest" description="Disordered" evidence="2">
    <location>
        <begin position="1"/>
        <end position="29"/>
    </location>
</feature>
<evidence type="ECO:0000313" key="4">
    <source>
        <dbReference type="Proteomes" id="UP000053958"/>
    </source>
</evidence>
<organism evidence="3 4">
    <name type="scientific">Rasamsonia emersonii (strain ATCC 16479 / CBS 393.64 / IMI 116815)</name>
    <dbReference type="NCBI Taxonomy" id="1408163"/>
    <lineage>
        <taxon>Eukaryota</taxon>
        <taxon>Fungi</taxon>
        <taxon>Dikarya</taxon>
        <taxon>Ascomycota</taxon>
        <taxon>Pezizomycotina</taxon>
        <taxon>Eurotiomycetes</taxon>
        <taxon>Eurotiomycetidae</taxon>
        <taxon>Eurotiales</taxon>
        <taxon>Trichocomaceae</taxon>
        <taxon>Rasamsonia</taxon>
    </lineage>
</organism>
<evidence type="ECO:0000313" key="3">
    <source>
        <dbReference type="EMBL" id="KKA21290.1"/>
    </source>
</evidence>
<dbReference type="GO" id="GO:0005634">
    <property type="term" value="C:nucleus"/>
    <property type="evidence" value="ECO:0007669"/>
    <property type="project" value="TreeGrafter"/>
</dbReference>
<feature type="compositionally biased region" description="Basic and acidic residues" evidence="2">
    <location>
        <begin position="293"/>
        <end position="303"/>
    </location>
</feature>
<dbReference type="EMBL" id="LASV01000191">
    <property type="protein sequence ID" value="KKA21290.1"/>
    <property type="molecule type" value="Genomic_DNA"/>
</dbReference>
<feature type="compositionally biased region" description="Polar residues" evidence="2">
    <location>
        <begin position="18"/>
        <end position="29"/>
    </location>
</feature>
<dbReference type="AlphaFoldDB" id="A0A0F4YT77"/>
<gene>
    <name evidence="3" type="ORF">T310_4666</name>
</gene>
<comment type="caution">
    <text evidence="3">The sequence shown here is derived from an EMBL/GenBank/DDBJ whole genome shotgun (WGS) entry which is preliminary data.</text>
</comment>
<feature type="compositionally biased region" description="Basic and acidic residues" evidence="2">
    <location>
        <begin position="167"/>
        <end position="187"/>
    </location>
</feature>
<reference evidence="3 4" key="1">
    <citation type="submission" date="2015-04" db="EMBL/GenBank/DDBJ databases">
        <authorList>
            <person name="Heijne W.H."/>
            <person name="Fedorova N.D."/>
            <person name="Nierman W.C."/>
            <person name="Vollebregt A.W."/>
            <person name="Zhao Z."/>
            <person name="Wu L."/>
            <person name="Kumar M."/>
            <person name="Stam H."/>
            <person name="van den Berg M.A."/>
            <person name="Pel H.J."/>
        </authorList>
    </citation>
    <scope>NUCLEOTIDE SEQUENCE [LARGE SCALE GENOMIC DNA]</scope>
    <source>
        <strain evidence="3 4">CBS 393.64</strain>
    </source>
</reference>
<feature type="region of interest" description="Disordered" evidence="2">
    <location>
        <begin position="280"/>
        <end position="380"/>
    </location>
</feature>
<dbReference type="InterPro" id="IPR025066">
    <property type="entry name" value="CCDC174-like"/>
</dbReference>
<feature type="region of interest" description="Disordered" evidence="2">
    <location>
        <begin position="167"/>
        <end position="261"/>
    </location>
</feature>
<keyword evidence="4" id="KW-1185">Reference proteome</keyword>
<name>A0A0F4YT77_RASE3</name>
<feature type="compositionally biased region" description="Acidic residues" evidence="2">
    <location>
        <begin position="188"/>
        <end position="212"/>
    </location>
</feature>
<evidence type="ECO:0008006" key="5">
    <source>
        <dbReference type="Google" id="ProtNLM"/>
    </source>
</evidence>
<keyword evidence="1" id="KW-0175">Coiled coil</keyword>
<dbReference type="PANTHER" id="PTHR15885">
    <property type="entry name" value="COILED-COIL DOMAIN-CONTAINING PROTEIN 174"/>
    <property type="match status" value="1"/>
</dbReference>
<feature type="compositionally biased region" description="Basic and acidic residues" evidence="2">
    <location>
        <begin position="312"/>
        <end position="370"/>
    </location>
</feature>
<dbReference type="PANTHER" id="PTHR15885:SF1">
    <property type="entry name" value="COILED-COIL DOMAIN-CONTAINING PROTEIN 174"/>
    <property type="match status" value="1"/>
</dbReference>
<evidence type="ECO:0000256" key="2">
    <source>
        <dbReference type="SAM" id="MobiDB-lite"/>
    </source>
</evidence>
<sequence length="380" mass="43410">MASKPPPSSASLYGIQRPKNTVSQKDLTSSSTLAFTTHLSSLINKEAASKQTGGAGEGSSAIRGRARPSKTSKSDIFSVHNKGAQKRAAVDEEDDDNHALQQTHKRTDDIGQVDAATLHRSKRRMEEKARLYEDLKKGYHLAEDSSDEDNSRDDYVARMRRKEREALVDFDRKWAEEEAAKRERGEDSDANDEEDDEDADEDETGSLVEYEDEFGRTRQGTRAEAARAAQLRRQQQGEQGQELRDRSRPERPANLIYGETIQTEAFKPDAAVAAKMEYLASRRDRSPTPPEATHYDPDAEVRTRGTAFYAFSRDEKQREKEMEELMNARKETEREREARSERKAERERLKEERRKKIQELRGKRQAERFLEGLGQDLAQT</sequence>
<feature type="compositionally biased region" description="Low complexity" evidence="2">
    <location>
        <begin position="217"/>
        <end position="240"/>
    </location>
</feature>
<dbReference type="OrthoDB" id="333551at2759"/>
<dbReference type="Proteomes" id="UP000053958">
    <property type="component" value="Unassembled WGS sequence"/>
</dbReference>
<dbReference type="GeneID" id="25317013"/>
<proteinExistence type="predicted"/>
<dbReference type="RefSeq" id="XP_013327902.1">
    <property type="nucleotide sequence ID" value="XM_013472448.1"/>
</dbReference>
<dbReference type="Pfam" id="PF13300">
    <property type="entry name" value="DUF4078"/>
    <property type="match status" value="1"/>
</dbReference>
<feature type="region of interest" description="Disordered" evidence="2">
    <location>
        <begin position="46"/>
        <end position="126"/>
    </location>
</feature>
<accession>A0A0F4YT77</accession>
<evidence type="ECO:0000256" key="1">
    <source>
        <dbReference type="ARBA" id="ARBA00023054"/>
    </source>
</evidence>
<feature type="compositionally biased region" description="Basic and acidic residues" evidence="2">
    <location>
        <begin position="241"/>
        <end position="251"/>
    </location>
</feature>
<dbReference type="STRING" id="1408163.A0A0F4YT77"/>